<gene>
    <name evidence="1" type="ORF">W7K_20645</name>
</gene>
<dbReference type="InterPro" id="IPR036768">
    <property type="entry name" value="PolIII_chi_sf"/>
</dbReference>
<dbReference type="EMBL" id="AJLO02000046">
    <property type="protein sequence ID" value="KOE97337.1"/>
    <property type="molecule type" value="Genomic_DNA"/>
</dbReference>
<dbReference type="NCBIfam" id="NF004346">
    <property type="entry name" value="PRK05728.1-2"/>
    <property type="match status" value="1"/>
</dbReference>
<dbReference type="Pfam" id="PF04364">
    <property type="entry name" value="DNA_pol3_chi"/>
    <property type="match status" value="1"/>
</dbReference>
<dbReference type="GO" id="GO:0032298">
    <property type="term" value="P:positive regulation of DNA-templated DNA replication initiation"/>
    <property type="evidence" value="ECO:0007669"/>
    <property type="project" value="TreeGrafter"/>
</dbReference>
<dbReference type="Proteomes" id="UP000036890">
    <property type="component" value="Unassembled WGS sequence"/>
</dbReference>
<proteinExistence type="predicted"/>
<dbReference type="GO" id="GO:0003677">
    <property type="term" value="F:DNA binding"/>
    <property type="evidence" value="ECO:0007669"/>
    <property type="project" value="InterPro"/>
</dbReference>
<dbReference type="PANTHER" id="PTHR38767:SF1">
    <property type="entry name" value="DNA POLYMERASE III SUBUNIT CHI"/>
    <property type="match status" value="1"/>
</dbReference>
<reference evidence="1 2" key="1">
    <citation type="journal article" date="2012" name="J. Bacteriol.">
        <title>Genome sequence of a novel nicotine-degrading strain, Pseudomonas geniculata N1.</title>
        <authorList>
            <person name="Tang H."/>
            <person name="Yu H."/>
            <person name="Tai C."/>
            <person name="Huang K."/>
            <person name="Liu Y."/>
            <person name="Wang L."/>
            <person name="Yao Y."/>
            <person name="Wu G."/>
            <person name="Xu P."/>
        </authorList>
    </citation>
    <scope>NUCLEOTIDE SEQUENCE [LARGE SCALE GENOMIC DNA]</scope>
    <source>
        <strain evidence="1 2">N1</strain>
    </source>
</reference>
<dbReference type="InterPro" id="IPR007459">
    <property type="entry name" value="DNA_pol3_chi"/>
</dbReference>
<protein>
    <submittedName>
        <fullName evidence="1">DNA polymerase III subunit chi</fullName>
    </submittedName>
</protein>
<sequence length="141" mass="16068">MPRADFYLIAKPRFLTEPLRLVCELARKANDAGLFTLVLARDQAQAEELDELLWAFDNDAYIPHQIAGEDMDEEEALVLIAVPGTGAPARPLVINLRDEPWLGECERVLEVVPADPEAREPLRERWRQYKAAGYDLNKHDM</sequence>
<dbReference type="AlphaFoldDB" id="A0A0L8A4M7"/>
<evidence type="ECO:0000313" key="2">
    <source>
        <dbReference type="Proteomes" id="UP000036890"/>
    </source>
</evidence>
<dbReference type="OrthoDB" id="5297568at2"/>
<dbReference type="GeneID" id="86936904"/>
<evidence type="ECO:0000313" key="1">
    <source>
        <dbReference type="EMBL" id="KOE97337.1"/>
    </source>
</evidence>
<accession>A0A0L8A4M7</accession>
<dbReference type="GO" id="GO:0006260">
    <property type="term" value="P:DNA replication"/>
    <property type="evidence" value="ECO:0007669"/>
    <property type="project" value="InterPro"/>
</dbReference>
<dbReference type="PANTHER" id="PTHR38767">
    <property type="entry name" value="DNA POLYMERASE III SUBUNIT CHI"/>
    <property type="match status" value="1"/>
</dbReference>
<dbReference type="GO" id="GO:0003887">
    <property type="term" value="F:DNA-directed DNA polymerase activity"/>
    <property type="evidence" value="ECO:0007669"/>
    <property type="project" value="InterPro"/>
</dbReference>
<dbReference type="RefSeq" id="WP_010480719.1">
    <property type="nucleotide sequence ID" value="NZ_AJLO02000046.1"/>
</dbReference>
<dbReference type="Gene3D" id="3.40.50.10110">
    <property type="entry name" value="DNA polymerase III subunit chi"/>
    <property type="match status" value="1"/>
</dbReference>
<name>A0A0L8A4M7_9GAMM</name>
<comment type="caution">
    <text evidence="1">The sequence shown here is derived from an EMBL/GenBank/DDBJ whole genome shotgun (WGS) entry which is preliminary data.</text>
</comment>
<organism evidence="1 2">
    <name type="scientific">Stenotrophomonas geniculata N1</name>
    <dbReference type="NCBI Taxonomy" id="1167641"/>
    <lineage>
        <taxon>Bacteria</taxon>
        <taxon>Pseudomonadati</taxon>
        <taxon>Pseudomonadota</taxon>
        <taxon>Gammaproteobacteria</taxon>
        <taxon>Lysobacterales</taxon>
        <taxon>Lysobacteraceae</taxon>
        <taxon>Stenotrophomonas</taxon>
    </lineage>
</organism>
<dbReference type="SUPFAM" id="SSF102400">
    <property type="entry name" value="DNA polymerase III chi subunit"/>
    <property type="match status" value="1"/>
</dbReference>